<dbReference type="AlphaFoldDB" id="A0A1F4T8E7"/>
<evidence type="ECO:0000313" key="2">
    <source>
        <dbReference type="Proteomes" id="UP000178602"/>
    </source>
</evidence>
<sequence length="343" mass="39465">MAKVVHLPKATFFQRSFSPGHRADVKYLPKATPIYHGEKYIGSDGSAGFSRLVGYALPGGFLSFTDGLPPKTISAAISFWQEHEKNDNEWVPRFQQLPLPRQMDYLRVFFGYDNPRNFFEKATINTARRISGLAKRDLELARTVFWRTSEISPLDFDQAVFYALGKHPLLQARLLVARGAVQGARLLDETFEERTYDDLEAVRILIEGEGLSPAEKEIIREINRLFFQTRGGVARSFILRRLLVWRDKLSDAISFSRLVDRKIRQLGDEKLRSIVSLAEKSEALWRQLCEGLGCYSTPELYELLLLFYRNDRILILKKMGENGFAERVEALDFYLINEMGNKQ</sequence>
<gene>
    <name evidence="1" type="ORF">A3K49_07585</name>
</gene>
<dbReference type="EMBL" id="MEUG01000001">
    <property type="protein sequence ID" value="OGC28789.1"/>
    <property type="molecule type" value="Genomic_DNA"/>
</dbReference>
<comment type="caution">
    <text evidence="1">The sequence shown here is derived from an EMBL/GenBank/DDBJ whole genome shotgun (WGS) entry which is preliminary data.</text>
</comment>
<name>A0A1F4T8E7_UNCSA</name>
<accession>A0A1F4T8E7</accession>
<organism evidence="1 2">
    <name type="scientific">candidate division WOR-1 bacterium RIFOXYC12_FULL_54_18</name>
    <dbReference type="NCBI Taxonomy" id="1802584"/>
    <lineage>
        <taxon>Bacteria</taxon>
        <taxon>Bacillati</taxon>
        <taxon>Saganbacteria</taxon>
    </lineage>
</organism>
<evidence type="ECO:0000313" key="1">
    <source>
        <dbReference type="EMBL" id="OGC28789.1"/>
    </source>
</evidence>
<proteinExistence type="predicted"/>
<protein>
    <submittedName>
        <fullName evidence="1">Uncharacterized protein</fullName>
    </submittedName>
</protein>
<dbReference type="Proteomes" id="UP000178602">
    <property type="component" value="Unassembled WGS sequence"/>
</dbReference>
<reference evidence="1 2" key="1">
    <citation type="journal article" date="2016" name="Nat. Commun.">
        <title>Thousands of microbial genomes shed light on interconnected biogeochemical processes in an aquifer system.</title>
        <authorList>
            <person name="Anantharaman K."/>
            <person name="Brown C.T."/>
            <person name="Hug L.A."/>
            <person name="Sharon I."/>
            <person name="Castelle C.J."/>
            <person name="Probst A.J."/>
            <person name="Thomas B.C."/>
            <person name="Singh A."/>
            <person name="Wilkins M.J."/>
            <person name="Karaoz U."/>
            <person name="Brodie E.L."/>
            <person name="Williams K.H."/>
            <person name="Hubbard S.S."/>
            <person name="Banfield J.F."/>
        </authorList>
    </citation>
    <scope>NUCLEOTIDE SEQUENCE [LARGE SCALE GENOMIC DNA]</scope>
</reference>